<dbReference type="EMBL" id="FN648355">
    <property type="protein sequence ID" value="CBJ30396.1"/>
    <property type="molecule type" value="Genomic_DNA"/>
</dbReference>
<evidence type="ECO:0000259" key="2">
    <source>
        <dbReference type="PROSITE" id="PS50053"/>
    </source>
</evidence>
<evidence type="ECO:0000313" key="3">
    <source>
        <dbReference type="EMBL" id="CBJ30396.1"/>
    </source>
</evidence>
<dbReference type="PANTHER" id="PTHR15204">
    <property type="entry name" value="LARGE PROLINE-RICH PROTEIN BAG6"/>
    <property type="match status" value="1"/>
</dbReference>
<evidence type="ECO:0000313" key="4">
    <source>
        <dbReference type="Proteomes" id="UP000002630"/>
    </source>
</evidence>
<dbReference type="AlphaFoldDB" id="D7FPD8"/>
<feature type="region of interest" description="Disordered" evidence="1">
    <location>
        <begin position="145"/>
        <end position="179"/>
    </location>
</feature>
<name>D7FPD8_ECTSI</name>
<dbReference type="Proteomes" id="UP000002630">
    <property type="component" value="Linkage Group LG17"/>
</dbReference>
<dbReference type="OrthoDB" id="428577at2759"/>
<accession>D7FPD8</accession>
<dbReference type="PANTHER" id="PTHR15204:SF0">
    <property type="entry name" value="LARGE PROLINE-RICH PROTEIN BAG6"/>
    <property type="match status" value="1"/>
</dbReference>
<evidence type="ECO:0000256" key="1">
    <source>
        <dbReference type="SAM" id="MobiDB-lite"/>
    </source>
</evidence>
<dbReference type="PROSITE" id="PS50053">
    <property type="entry name" value="UBIQUITIN_2"/>
    <property type="match status" value="1"/>
</dbReference>
<dbReference type="Gene3D" id="3.10.20.90">
    <property type="entry name" value="Phosphatidylinositol 3-kinase Catalytic Subunit, Chain A, domain 1"/>
    <property type="match status" value="1"/>
</dbReference>
<reference evidence="3 4" key="1">
    <citation type="journal article" date="2010" name="Nature">
        <title>The Ectocarpus genome and the independent evolution of multicellularity in brown algae.</title>
        <authorList>
            <person name="Cock J.M."/>
            <person name="Sterck L."/>
            <person name="Rouze P."/>
            <person name="Scornet D."/>
            <person name="Allen A.E."/>
            <person name="Amoutzias G."/>
            <person name="Anthouard V."/>
            <person name="Artiguenave F."/>
            <person name="Aury J.M."/>
            <person name="Badger J.H."/>
            <person name="Beszteri B."/>
            <person name="Billiau K."/>
            <person name="Bonnet E."/>
            <person name="Bothwell J.H."/>
            <person name="Bowler C."/>
            <person name="Boyen C."/>
            <person name="Brownlee C."/>
            <person name="Carrano C.J."/>
            <person name="Charrier B."/>
            <person name="Cho G.Y."/>
            <person name="Coelho S.M."/>
            <person name="Collen J."/>
            <person name="Corre E."/>
            <person name="Da Silva C."/>
            <person name="Delage L."/>
            <person name="Delaroque N."/>
            <person name="Dittami S.M."/>
            <person name="Doulbeau S."/>
            <person name="Elias M."/>
            <person name="Farnham G."/>
            <person name="Gachon C.M."/>
            <person name="Gschloessl B."/>
            <person name="Heesch S."/>
            <person name="Jabbari K."/>
            <person name="Jubin C."/>
            <person name="Kawai H."/>
            <person name="Kimura K."/>
            <person name="Kloareg B."/>
            <person name="Kupper F.C."/>
            <person name="Lang D."/>
            <person name="Le Bail A."/>
            <person name="Leblanc C."/>
            <person name="Lerouge P."/>
            <person name="Lohr M."/>
            <person name="Lopez P.J."/>
            <person name="Martens C."/>
            <person name="Maumus F."/>
            <person name="Michel G."/>
            <person name="Miranda-Saavedra D."/>
            <person name="Morales J."/>
            <person name="Moreau H."/>
            <person name="Motomura T."/>
            <person name="Nagasato C."/>
            <person name="Napoli C.A."/>
            <person name="Nelson D.R."/>
            <person name="Nyvall-Collen P."/>
            <person name="Peters A.F."/>
            <person name="Pommier C."/>
            <person name="Potin P."/>
            <person name="Poulain J."/>
            <person name="Quesneville H."/>
            <person name="Read B."/>
            <person name="Rensing S.A."/>
            <person name="Ritter A."/>
            <person name="Rousvoal S."/>
            <person name="Samanta M."/>
            <person name="Samson G."/>
            <person name="Schroeder D.C."/>
            <person name="Segurens B."/>
            <person name="Strittmatter M."/>
            <person name="Tonon T."/>
            <person name="Tregear J.W."/>
            <person name="Valentin K."/>
            <person name="von Dassow P."/>
            <person name="Yamagishi T."/>
            <person name="Van de Peer Y."/>
            <person name="Wincker P."/>
        </authorList>
    </citation>
    <scope>NUCLEOTIDE SEQUENCE [LARGE SCALE GENOMIC DNA]</scope>
    <source>
        <strain evidence="4">Ec32 / CCAP1310/4</strain>
    </source>
</reference>
<organism evidence="3 4">
    <name type="scientific">Ectocarpus siliculosus</name>
    <name type="common">Brown alga</name>
    <name type="synonym">Conferva siliculosa</name>
    <dbReference type="NCBI Taxonomy" id="2880"/>
    <lineage>
        <taxon>Eukaryota</taxon>
        <taxon>Sar</taxon>
        <taxon>Stramenopiles</taxon>
        <taxon>Ochrophyta</taxon>
        <taxon>PX clade</taxon>
        <taxon>Phaeophyceae</taxon>
        <taxon>Ectocarpales</taxon>
        <taxon>Ectocarpaceae</taxon>
        <taxon>Ectocarpus</taxon>
    </lineage>
</organism>
<proteinExistence type="predicted"/>
<gene>
    <name evidence="3" type="ORF">Esi_0189_0003</name>
</gene>
<dbReference type="Pfam" id="PF00240">
    <property type="entry name" value="ubiquitin"/>
    <property type="match status" value="1"/>
</dbReference>
<dbReference type="EMBL" id="FN649742">
    <property type="protein sequence ID" value="CBJ30396.1"/>
    <property type="molecule type" value="Genomic_DNA"/>
</dbReference>
<sequence>MAEMVARADLRTQARQRLIYRGKVLADADPLSAYKVENGHFVHMVARPEGVPPPAGGGGGGAPSASAPAPYYLRPPTGGGGRSDRLLMGMGAPATTAAVPATAAAERGQGRNNNNNNGIDNALLNAAAGLEQGDFLSNMLALGGGNGRRRRGRRGGGEGGEGGRITAAGDAPVECERPC</sequence>
<dbReference type="SUPFAM" id="SSF54236">
    <property type="entry name" value="Ubiquitin-like"/>
    <property type="match status" value="1"/>
</dbReference>
<dbReference type="InterPro" id="IPR029071">
    <property type="entry name" value="Ubiquitin-like_domsf"/>
</dbReference>
<dbReference type="InParanoid" id="D7FPD8"/>
<keyword evidence="4" id="KW-1185">Reference proteome</keyword>
<feature type="domain" description="Ubiquitin-like" evidence="2">
    <location>
        <begin position="1"/>
        <end position="51"/>
    </location>
</feature>
<dbReference type="GO" id="GO:0051787">
    <property type="term" value="F:misfolded protein binding"/>
    <property type="evidence" value="ECO:0007669"/>
    <property type="project" value="TreeGrafter"/>
</dbReference>
<dbReference type="GO" id="GO:0031593">
    <property type="term" value="F:polyubiquitin modification-dependent protein binding"/>
    <property type="evidence" value="ECO:0007669"/>
    <property type="project" value="TreeGrafter"/>
</dbReference>
<dbReference type="GO" id="GO:0071818">
    <property type="term" value="C:BAT3 complex"/>
    <property type="evidence" value="ECO:0007669"/>
    <property type="project" value="TreeGrafter"/>
</dbReference>
<dbReference type="InterPro" id="IPR000626">
    <property type="entry name" value="Ubiquitin-like_dom"/>
</dbReference>
<dbReference type="STRING" id="2880.D7FPD8"/>
<protein>
    <recommendedName>
        <fullName evidence="2">Ubiquitin-like domain-containing protein</fullName>
    </recommendedName>
</protein>
<dbReference type="GO" id="GO:0036503">
    <property type="term" value="P:ERAD pathway"/>
    <property type="evidence" value="ECO:0007669"/>
    <property type="project" value="TreeGrafter"/>
</dbReference>